<dbReference type="NCBIfam" id="NF041278">
    <property type="entry name" value="CmcJ_NvfI_EfuI"/>
    <property type="match status" value="1"/>
</dbReference>
<keyword evidence="3" id="KW-1185">Reference proteome</keyword>
<organism evidence="2 3">
    <name type="scientific">Lasiosphaeria ovina</name>
    <dbReference type="NCBI Taxonomy" id="92902"/>
    <lineage>
        <taxon>Eukaryota</taxon>
        <taxon>Fungi</taxon>
        <taxon>Dikarya</taxon>
        <taxon>Ascomycota</taxon>
        <taxon>Pezizomycotina</taxon>
        <taxon>Sordariomycetes</taxon>
        <taxon>Sordariomycetidae</taxon>
        <taxon>Sordariales</taxon>
        <taxon>Lasiosphaeriaceae</taxon>
        <taxon>Lasiosphaeria</taxon>
    </lineage>
</organism>
<evidence type="ECO:0000313" key="3">
    <source>
        <dbReference type="Proteomes" id="UP001287356"/>
    </source>
</evidence>
<dbReference type="Proteomes" id="UP001287356">
    <property type="component" value="Unassembled WGS sequence"/>
</dbReference>
<name>A0AAE0NK32_9PEZI</name>
<dbReference type="EMBL" id="JAULSN010000001">
    <property type="protein sequence ID" value="KAK3382998.1"/>
    <property type="molecule type" value="Genomic_DNA"/>
</dbReference>
<dbReference type="PANTHER" id="PTHR34598:SF3">
    <property type="entry name" value="OXIDOREDUCTASE AN1597"/>
    <property type="match status" value="1"/>
</dbReference>
<dbReference type="InterPro" id="IPR044053">
    <property type="entry name" value="AsaB-like"/>
</dbReference>
<evidence type="ECO:0000256" key="1">
    <source>
        <dbReference type="ARBA" id="ARBA00023604"/>
    </source>
</evidence>
<evidence type="ECO:0000313" key="2">
    <source>
        <dbReference type="EMBL" id="KAK3382998.1"/>
    </source>
</evidence>
<protein>
    <submittedName>
        <fullName evidence="2">Uncharacterized protein</fullName>
    </submittedName>
</protein>
<reference evidence="2" key="1">
    <citation type="journal article" date="2023" name="Mol. Phylogenet. Evol.">
        <title>Genome-scale phylogeny and comparative genomics of the fungal order Sordariales.</title>
        <authorList>
            <person name="Hensen N."/>
            <person name="Bonometti L."/>
            <person name="Westerberg I."/>
            <person name="Brannstrom I.O."/>
            <person name="Guillou S."/>
            <person name="Cros-Aarteil S."/>
            <person name="Calhoun S."/>
            <person name="Haridas S."/>
            <person name="Kuo A."/>
            <person name="Mondo S."/>
            <person name="Pangilinan J."/>
            <person name="Riley R."/>
            <person name="LaButti K."/>
            <person name="Andreopoulos B."/>
            <person name="Lipzen A."/>
            <person name="Chen C."/>
            <person name="Yan M."/>
            <person name="Daum C."/>
            <person name="Ng V."/>
            <person name="Clum A."/>
            <person name="Steindorff A."/>
            <person name="Ohm R.A."/>
            <person name="Martin F."/>
            <person name="Silar P."/>
            <person name="Natvig D.O."/>
            <person name="Lalanne C."/>
            <person name="Gautier V."/>
            <person name="Ament-Velasquez S.L."/>
            <person name="Kruys A."/>
            <person name="Hutchinson M.I."/>
            <person name="Powell A.J."/>
            <person name="Barry K."/>
            <person name="Miller A.N."/>
            <person name="Grigoriev I.V."/>
            <person name="Debuchy R."/>
            <person name="Gladieux P."/>
            <person name="Hiltunen Thoren M."/>
            <person name="Johannesson H."/>
        </authorList>
    </citation>
    <scope>NUCLEOTIDE SEQUENCE</scope>
    <source>
        <strain evidence="2">CBS 958.72</strain>
    </source>
</reference>
<accession>A0AAE0NK32</accession>
<dbReference type="AlphaFoldDB" id="A0AAE0NK32"/>
<comment type="similarity">
    <text evidence="1">Belongs to the asaB hydroxylase/desaturase family.</text>
</comment>
<proteinExistence type="inferred from homology"/>
<reference evidence="2" key="2">
    <citation type="submission" date="2023-06" db="EMBL/GenBank/DDBJ databases">
        <authorList>
            <consortium name="Lawrence Berkeley National Laboratory"/>
            <person name="Haridas S."/>
            <person name="Hensen N."/>
            <person name="Bonometti L."/>
            <person name="Westerberg I."/>
            <person name="Brannstrom I.O."/>
            <person name="Guillou S."/>
            <person name="Cros-Aarteil S."/>
            <person name="Calhoun S."/>
            <person name="Kuo A."/>
            <person name="Mondo S."/>
            <person name="Pangilinan J."/>
            <person name="Riley R."/>
            <person name="Labutti K."/>
            <person name="Andreopoulos B."/>
            <person name="Lipzen A."/>
            <person name="Chen C."/>
            <person name="Yanf M."/>
            <person name="Daum C."/>
            <person name="Ng V."/>
            <person name="Clum A."/>
            <person name="Steindorff A."/>
            <person name="Ohm R."/>
            <person name="Martin F."/>
            <person name="Silar P."/>
            <person name="Natvig D."/>
            <person name="Lalanne C."/>
            <person name="Gautier V."/>
            <person name="Ament-Velasquez S.L."/>
            <person name="Kruys A."/>
            <person name="Hutchinson M.I."/>
            <person name="Powell A.J."/>
            <person name="Barry K."/>
            <person name="Miller A.N."/>
            <person name="Grigoriev I.V."/>
            <person name="Debuchy R."/>
            <person name="Gladieux P."/>
            <person name="Thoren M.H."/>
            <person name="Johannesson H."/>
        </authorList>
    </citation>
    <scope>NUCLEOTIDE SEQUENCE</scope>
    <source>
        <strain evidence="2">CBS 958.72</strain>
    </source>
</reference>
<sequence length="243" mass="27351">MDSTEPVRLPVKIVLPTSGTTLHRTLCFYHEPLNGDLPRYIAETSDAPGIRNYAHHRATMTIQDIRGRESDFTLPIHSFAALPGAFSGLNHPTSGNTHAIDFNDDLQVSTSYITHVKALLLDYLPRATEVVVFDYTIRKASATKTAARQVRKIHIDQSPEGALRRARRHLDQKTAALISSGAKRFSIINVWKSIKETVTDHPLTFADCRSLCQSDLVPVTQIYPDYIGETYALRNRSTQVFWY</sequence>
<comment type="caution">
    <text evidence="2">The sequence shown here is derived from an EMBL/GenBank/DDBJ whole genome shotgun (WGS) entry which is preliminary data.</text>
</comment>
<dbReference type="PANTHER" id="PTHR34598">
    <property type="entry name" value="BLL6449 PROTEIN"/>
    <property type="match status" value="1"/>
</dbReference>
<dbReference type="GO" id="GO:0016491">
    <property type="term" value="F:oxidoreductase activity"/>
    <property type="evidence" value="ECO:0007669"/>
    <property type="project" value="InterPro"/>
</dbReference>
<gene>
    <name evidence="2" type="ORF">B0T24DRAFT_603203</name>
</gene>